<dbReference type="EMBL" id="LLXI01002910">
    <property type="protein sequence ID" value="PKY58227.1"/>
    <property type="molecule type" value="Genomic_DNA"/>
</dbReference>
<gene>
    <name evidence="1" type="ORF">RhiirA4_412038</name>
</gene>
<reference evidence="1 2" key="1">
    <citation type="submission" date="2015-10" db="EMBL/GenBank/DDBJ databases">
        <title>Genome analyses suggest a sexual origin of heterokaryosis in a supposedly ancient asexual fungus.</title>
        <authorList>
            <person name="Ropars J."/>
            <person name="Sedzielewska K."/>
            <person name="Noel J."/>
            <person name="Charron P."/>
            <person name="Farinelli L."/>
            <person name="Marton T."/>
            <person name="Kruger M."/>
            <person name="Pelin A."/>
            <person name="Brachmann A."/>
            <person name="Corradi N."/>
        </authorList>
    </citation>
    <scope>NUCLEOTIDE SEQUENCE [LARGE SCALE GENOMIC DNA]</scope>
    <source>
        <strain evidence="1 2">A4</strain>
    </source>
</reference>
<evidence type="ECO:0000313" key="1">
    <source>
        <dbReference type="EMBL" id="PKY58227.1"/>
    </source>
</evidence>
<dbReference type="Proteomes" id="UP000234323">
    <property type="component" value="Unassembled WGS sequence"/>
</dbReference>
<feature type="non-terminal residue" evidence="1">
    <location>
        <position position="69"/>
    </location>
</feature>
<name>A0A2I1HH71_9GLOM</name>
<keyword evidence="2" id="KW-1185">Reference proteome</keyword>
<accession>A0A2I1HH71</accession>
<evidence type="ECO:0000313" key="2">
    <source>
        <dbReference type="Proteomes" id="UP000234323"/>
    </source>
</evidence>
<proteinExistence type="predicted"/>
<comment type="caution">
    <text evidence="1">The sequence shown here is derived from an EMBL/GenBank/DDBJ whole genome shotgun (WGS) entry which is preliminary data.</text>
</comment>
<sequence length="69" mass="8046">MLNEIGSFMTEQNDNKSENEFFIIPICTGTSAIDVHFLHTEYNKVLVRLKPLSYSSALKMFFDKYDPEH</sequence>
<organism evidence="1 2">
    <name type="scientific">Rhizophagus irregularis</name>
    <dbReference type="NCBI Taxonomy" id="588596"/>
    <lineage>
        <taxon>Eukaryota</taxon>
        <taxon>Fungi</taxon>
        <taxon>Fungi incertae sedis</taxon>
        <taxon>Mucoromycota</taxon>
        <taxon>Glomeromycotina</taxon>
        <taxon>Glomeromycetes</taxon>
        <taxon>Glomerales</taxon>
        <taxon>Glomeraceae</taxon>
        <taxon>Rhizophagus</taxon>
    </lineage>
</organism>
<protein>
    <submittedName>
        <fullName evidence="1">Uncharacterized protein</fullName>
    </submittedName>
</protein>
<dbReference type="AlphaFoldDB" id="A0A2I1HH71"/>